<dbReference type="OMA" id="ENEADDW"/>
<feature type="compositionally biased region" description="Polar residues" evidence="1">
    <location>
        <begin position="7"/>
        <end position="46"/>
    </location>
</feature>
<dbReference type="Proteomes" id="UP000663193">
    <property type="component" value="Chromosome 7"/>
</dbReference>
<feature type="region of interest" description="Disordered" evidence="1">
    <location>
        <begin position="181"/>
        <end position="211"/>
    </location>
</feature>
<evidence type="ECO:0000313" key="3">
    <source>
        <dbReference type="Proteomes" id="UP000663193"/>
    </source>
</evidence>
<dbReference type="AlphaFoldDB" id="A0A7U2F670"/>
<accession>A0A7U2F670</accession>
<feature type="region of interest" description="Disordered" evidence="1">
    <location>
        <begin position="1"/>
        <end position="48"/>
    </location>
</feature>
<reference evidence="3" key="1">
    <citation type="journal article" date="2021" name="BMC Genomics">
        <title>Chromosome-level genome assembly and manually-curated proteome of model necrotroph Parastagonospora nodorum Sn15 reveals a genome-wide trove of candidate effector homologs, and redundancy of virulence-related functions within an accessory chromosome.</title>
        <authorList>
            <person name="Bertazzoni S."/>
            <person name="Jones D.A.B."/>
            <person name="Phan H.T."/>
            <person name="Tan K.-C."/>
            <person name="Hane J.K."/>
        </authorList>
    </citation>
    <scope>NUCLEOTIDE SEQUENCE [LARGE SCALE GENOMIC DNA]</scope>
    <source>
        <strain evidence="3">SN15 / ATCC MYA-4574 / FGSC 10173)</strain>
    </source>
</reference>
<protein>
    <submittedName>
        <fullName evidence="2">Uncharacterized protein</fullName>
    </submittedName>
</protein>
<evidence type="ECO:0000313" key="2">
    <source>
        <dbReference type="EMBL" id="QRC97309.1"/>
    </source>
</evidence>
<evidence type="ECO:0000256" key="1">
    <source>
        <dbReference type="SAM" id="MobiDB-lite"/>
    </source>
</evidence>
<dbReference type="EMBL" id="CP069029">
    <property type="protein sequence ID" value="QRC97309.1"/>
    <property type="molecule type" value="Genomic_DNA"/>
</dbReference>
<gene>
    <name evidence="2" type="ORF">JI435_089080</name>
</gene>
<sequence length="424" mass="46881">MKAIPNLYSNHGVNSPSAYTSQDDTDQTGLSGSNPASNSAATSQRADNGILEEMLRKKTATKMTLPSHENEADDWETRAMKGIRKKNLSLSLNWGEKTWINKSNCLERLKLLRDDGVDISPLHRQDGKQPDSVAITKAVIAQVNVRKNGAEIRDGAQSALGTCAASPRQDEDVREAAAAVVSPVQRNLSTPSSRKRSREGPSGLIFPSSPLYSTENGSARKRLCIDDIREEQQILMAPLAEELYSTWANHKQKVLTEIFTTFPEGSKNTCRISIAFPSQTAEVAVPGNLELTSSGYDNIMLELRTLADSTEEDGTLSIRNGSIRVFANVPLRTIIEGQHRHVTSLLKRLTTPGKGLTHMAIRDYDDNGSRRIEGDVYELSVQTQGQINGILELLEARCDTLETEVQVRWVNIGKKGYWPKKMYD</sequence>
<keyword evidence="3" id="KW-1185">Reference proteome</keyword>
<name>A0A7U2F670_PHANO</name>
<dbReference type="OrthoDB" id="3795771at2759"/>
<dbReference type="VEuPathDB" id="FungiDB:JI435_089080"/>
<organism evidence="2 3">
    <name type="scientific">Phaeosphaeria nodorum (strain SN15 / ATCC MYA-4574 / FGSC 10173)</name>
    <name type="common">Glume blotch fungus</name>
    <name type="synonym">Parastagonospora nodorum</name>
    <dbReference type="NCBI Taxonomy" id="321614"/>
    <lineage>
        <taxon>Eukaryota</taxon>
        <taxon>Fungi</taxon>
        <taxon>Dikarya</taxon>
        <taxon>Ascomycota</taxon>
        <taxon>Pezizomycotina</taxon>
        <taxon>Dothideomycetes</taxon>
        <taxon>Pleosporomycetidae</taxon>
        <taxon>Pleosporales</taxon>
        <taxon>Pleosporineae</taxon>
        <taxon>Phaeosphaeriaceae</taxon>
        <taxon>Parastagonospora</taxon>
    </lineage>
</organism>
<proteinExistence type="predicted"/>